<keyword evidence="2" id="KW-1185">Reference proteome</keyword>
<protein>
    <submittedName>
        <fullName evidence="1">Uncharacterized protein</fullName>
    </submittedName>
</protein>
<name>A0AAP0F7H0_9MAGN</name>
<dbReference type="EMBL" id="JBBNAF010000010">
    <property type="protein sequence ID" value="KAK9106279.1"/>
    <property type="molecule type" value="Genomic_DNA"/>
</dbReference>
<dbReference type="AlphaFoldDB" id="A0AAP0F7H0"/>
<comment type="caution">
    <text evidence="1">The sequence shown here is derived from an EMBL/GenBank/DDBJ whole genome shotgun (WGS) entry which is preliminary data.</text>
</comment>
<reference evidence="1 2" key="1">
    <citation type="submission" date="2024-01" db="EMBL/GenBank/DDBJ databases">
        <title>Genome assemblies of Stephania.</title>
        <authorList>
            <person name="Yang L."/>
        </authorList>
    </citation>
    <scope>NUCLEOTIDE SEQUENCE [LARGE SCALE GENOMIC DNA]</scope>
    <source>
        <strain evidence="1">YNDBR</strain>
        <tissue evidence="1">Leaf</tissue>
    </source>
</reference>
<evidence type="ECO:0000313" key="2">
    <source>
        <dbReference type="Proteomes" id="UP001420932"/>
    </source>
</evidence>
<accession>A0AAP0F7H0</accession>
<proteinExistence type="predicted"/>
<organism evidence="1 2">
    <name type="scientific">Stephania yunnanensis</name>
    <dbReference type="NCBI Taxonomy" id="152371"/>
    <lineage>
        <taxon>Eukaryota</taxon>
        <taxon>Viridiplantae</taxon>
        <taxon>Streptophyta</taxon>
        <taxon>Embryophyta</taxon>
        <taxon>Tracheophyta</taxon>
        <taxon>Spermatophyta</taxon>
        <taxon>Magnoliopsida</taxon>
        <taxon>Ranunculales</taxon>
        <taxon>Menispermaceae</taxon>
        <taxon>Menispermoideae</taxon>
        <taxon>Cissampelideae</taxon>
        <taxon>Stephania</taxon>
    </lineage>
</organism>
<sequence length="61" mass="6675">MNSCIHTQLREECLDAMAYAAGALAEDHHRPLPLQLVHSLHCFGITAVGRGALLSIDDDYI</sequence>
<evidence type="ECO:0000313" key="1">
    <source>
        <dbReference type="EMBL" id="KAK9106279.1"/>
    </source>
</evidence>
<dbReference type="Proteomes" id="UP001420932">
    <property type="component" value="Unassembled WGS sequence"/>
</dbReference>
<gene>
    <name evidence="1" type="ORF">Syun_022290</name>
</gene>